<dbReference type="AlphaFoldDB" id="K8EBA1"/>
<dbReference type="PROSITE" id="PS01005">
    <property type="entry name" value="FORMATE_NITRITE_TP_1"/>
    <property type="match status" value="1"/>
</dbReference>
<feature type="transmembrane region" description="Helical" evidence="8">
    <location>
        <begin position="232"/>
        <end position="253"/>
    </location>
</feature>
<feature type="region of interest" description="Disordered" evidence="7">
    <location>
        <begin position="1"/>
        <end position="40"/>
    </location>
</feature>
<dbReference type="GO" id="GO:0015499">
    <property type="term" value="F:formate transmembrane transporter activity"/>
    <property type="evidence" value="ECO:0007669"/>
    <property type="project" value="TreeGrafter"/>
</dbReference>
<evidence type="ECO:0000256" key="2">
    <source>
        <dbReference type="ARBA" id="ARBA00022448"/>
    </source>
</evidence>
<dbReference type="STRING" id="41875.K8EBA1"/>
<comment type="similarity">
    <text evidence="6">Belongs to the FNT transporter (TC 1.A.16) family.</text>
</comment>
<dbReference type="GO" id="GO:0005886">
    <property type="term" value="C:plasma membrane"/>
    <property type="evidence" value="ECO:0007669"/>
    <property type="project" value="TreeGrafter"/>
</dbReference>
<dbReference type="Proteomes" id="UP000198341">
    <property type="component" value="Chromosome 2"/>
</dbReference>
<evidence type="ECO:0000256" key="6">
    <source>
        <dbReference type="ARBA" id="ARBA00049660"/>
    </source>
</evidence>
<evidence type="ECO:0000256" key="5">
    <source>
        <dbReference type="ARBA" id="ARBA00023136"/>
    </source>
</evidence>
<protein>
    <submittedName>
        <fullName evidence="9">Formate/nitrite transporter</fullName>
    </submittedName>
</protein>
<dbReference type="PROSITE" id="PS01006">
    <property type="entry name" value="FORMATE_NITRITE_TP_2"/>
    <property type="match status" value="1"/>
</dbReference>
<name>K8EBA1_9CHLO</name>
<keyword evidence="2" id="KW-0813">Transport</keyword>
<accession>K8EBA1</accession>
<feature type="transmembrane region" description="Helical" evidence="8">
    <location>
        <begin position="310"/>
        <end position="333"/>
    </location>
</feature>
<dbReference type="PANTHER" id="PTHR30520:SF6">
    <property type="entry name" value="FORMATE_NITRATE FAMILY TRANSPORTER (EUROFUNG)"/>
    <property type="match status" value="1"/>
</dbReference>
<keyword evidence="5 8" id="KW-0472">Membrane</keyword>
<dbReference type="InterPro" id="IPR023271">
    <property type="entry name" value="Aquaporin-like"/>
</dbReference>
<keyword evidence="3 8" id="KW-0812">Transmembrane</keyword>
<evidence type="ECO:0000256" key="7">
    <source>
        <dbReference type="SAM" id="MobiDB-lite"/>
    </source>
</evidence>
<sequence length="337" mass="35077">MTTTRTPSSAFASKKAVKSSSLSGSFATKSLPSRSFSNSSSSITIGGNAFFANESLTQRRQRRAGGRRTQSSKLIVHASDKTPPETFQAAVATSEKKANADVFSTFALSFTAGALIGFGGLFLTTVGGSSPALAAANPGLSNLVKGLFGLPFGLTMVILTGAELFTGNVFVMLSGLLSKKVTRAQVMKNWAVSYAGNFAGSVFLAYMAYVAMTSAANPAPAIAIATMKATTLPVTVAFVRGVLCNWLVCLAVWGTMASTSVAGKILAIFWPITAFVTMGFEHSIANMFLIPHGMLYGADVSVSQMLLGNILPVTLGNMVGAAAFVAGVHYLAYGRNK</sequence>
<evidence type="ECO:0000313" key="9">
    <source>
        <dbReference type="EMBL" id="CCO15202.1"/>
    </source>
</evidence>
<dbReference type="GeneID" id="19017266"/>
<dbReference type="InterPro" id="IPR024002">
    <property type="entry name" value="For/NO2_transpt_CS"/>
</dbReference>
<dbReference type="PANTHER" id="PTHR30520">
    <property type="entry name" value="FORMATE TRANSPORTER-RELATED"/>
    <property type="match status" value="1"/>
</dbReference>
<feature type="transmembrane region" description="Helical" evidence="8">
    <location>
        <begin position="148"/>
        <end position="177"/>
    </location>
</feature>
<feature type="transmembrane region" description="Helical" evidence="8">
    <location>
        <begin position="106"/>
        <end position="128"/>
    </location>
</feature>
<dbReference type="RefSeq" id="XP_007514962.1">
    <property type="nucleotide sequence ID" value="XM_007514900.1"/>
</dbReference>
<feature type="transmembrane region" description="Helical" evidence="8">
    <location>
        <begin position="265"/>
        <end position="290"/>
    </location>
</feature>
<dbReference type="OrthoDB" id="498270at2759"/>
<gene>
    <name evidence="9" type="ORF">Bathy02g01520</name>
</gene>
<dbReference type="Gene3D" id="1.20.1080.10">
    <property type="entry name" value="Glycerol uptake facilitator protein"/>
    <property type="match status" value="1"/>
</dbReference>
<evidence type="ECO:0000256" key="1">
    <source>
        <dbReference type="ARBA" id="ARBA00004141"/>
    </source>
</evidence>
<keyword evidence="4 8" id="KW-1133">Transmembrane helix</keyword>
<evidence type="ECO:0000256" key="3">
    <source>
        <dbReference type="ARBA" id="ARBA00022692"/>
    </source>
</evidence>
<dbReference type="KEGG" id="bpg:Bathy02g01520"/>
<dbReference type="eggNOG" id="ENOG502QUGF">
    <property type="taxonomic scope" value="Eukaryota"/>
</dbReference>
<reference evidence="9 10" key="1">
    <citation type="submission" date="2011-10" db="EMBL/GenBank/DDBJ databases">
        <authorList>
            <person name="Genoscope - CEA"/>
        </authorList>
    </citation>
    <scope>NUCLEOTIDE SEQUENCE [LARGE SCALE GENOMIC DNA]</scope>
    <source>
        <strain evidence="9 10">RCC 1105</strain>
    </source>
</reference>
<evidence type="ECO:0000256" key="8">
    <source>
        <dbReference type="SAM" id="Phobius"/>
    </source>
</evidence>
<comment type="subcellular location">
    <subcellularLocation>
        <location evidence="1">Membrane</location>
        <topology evidence="1">Multi-pass membrane protein</topology>
    </subcellularLocation>
</comment>
<keyword evidence="10" id="KW-1185">Reference proteome</keyword>
<dbReference type="Pfam" id="PF01226">
    <property type="entry name" value="Form_Nir_trans"/>
    <property type="match status" value="1"/>
</dbReference>
<proteinExistence type="inferred from homology"/>
<dbReference type="InterPro" id="IPR000292">
    <property type="entry name" value="For/NO2_transpt"/>
</dbReference>
<dbReference type="FunFam" id="1.20.1080.10:FF:000011">
    <property type="entry name" value="Formate family transporter"/>
    <property type="match status" value="1"/>
</dbReference>
<organism evidence="9 10">
    <name type="scientific">Bathycoccus prasinos</name>
    <dbReference type="NCBI Taxonomy" id="41875"/>
    <lineage>
        <taxon>Eukaryota</taxon>
        <taxon>Viridiplantae</taxon>
        <taxon>Chlorophyta</taxon>
        <taxon>Mamiellophyceae</taxon>
        <taxon>Mamiellales</taxon>
        <taxon>Bathycoccaceae</taxon>
        <taxon>Bathycoccus</taxon>
    </lineage>
</organism>
<feature type="transmembrane region" description="Helical" evidence="8">
    <location>
        <begin position="189"/>
        <end position="212"/>
    </location>
</feature>
<evidence type="ECO:0000313" key="10">
    <source>
        <dbReference type="Proteomes" id="UP000198341"/>
    </source>
</evidence>
<dbReference type="EMBL" id="FO082277">
    <property type="protein sequence ID" value="CCO15202.1"/>
    <property type="molecule type" value="Genomic_DNA"/>
</dbReference>
<feature type="compositionally biased region" description="Low complexity" evidence="7">
    <location>
        <begin position="8"/>
        <end position="40"/>
    </location>
</feature>
<evidence type="ECO:0000256" key="4">
    <source>
        <dbReference type="ARBA" id="ARBA00022989"/>
    </source>
</evidence>